<dbReference type="Proteomes" id="UP000632740">
    <property type="component" value="Unassembled WGS sequence"/>
</dbReference>
<reference evidence="1" key="1">
    <citation type="submission" date="2021-01" db="EMBL/GenBank/DDBJ databases">
        <title>Whole genome shotgun sequence of Cellulomonas chitinilytica NBRC 110799.</title>
        <authorList>
            <person name="Komaki H."/>
            <person name="Tamura T."/>
        </authorList>
    </citation>
    <scope>NUCLEOTIDE SEQUENCE</scope>
    <source>
        <strain evidence="1">NBRC 110799</strain>
    </source>
</reference>
<comment type="caution">
    <text evidence="1">The sequence shown here is derived from an EMBL/GenBank/DDBJ whole genome shotgun (WGS) entry which is preliminary data.</text>
</comment>
<keyword evidence="2" id="KW-1185">Reference proteome</keyword>
<organism evidence="1 2">
    <name type="scientific">Cellulomonas chitinilytica</name>
    <dbReference type="NCBI Taxonomy" id="398759"/>
    <lineage>
        <taxon>Bacteria</taxon>
        <taxon>Bacillati</taxon>
        <taxon>Actinomycetota</taxon>
        <taxon>Actinomycetes</taxon>
        <taxon>Micrococcales</taxon>
        <taxon>Cellulomonadaceae</taxon>
        <taxon>Cellulomonas</taxon>
    </lineage>
</organism>
<protein>
    <submittedName>
        <fullName evidence="1">Polyketide cyclase</fullName>
    </submittedName>
</protein>
<gene>
    <name evidence="1" type="ORF">Cch01nite_37250</name>
</gene>
<evidence type="ECO:0000313" key="1">
    <source>
        <dbReference type="EMBL" id="GIG23001.1"/>
    </source>
</evidence>
<dbReference type="Pfam" id="PF10604">
    <property type="entry name" value="Polyketide_cyc2"/>
    <property type="match status" value="1"/>
</dbReference>
<evidence type="ECO:0000313" key="2">
    <source>
        <dbReference type="Proteomes" id="UP000632740"/>
    </source>
</evidence>
<dbReference type="SUPFAM" id="SSF55961">
    <property type="entry name" value="Bet v1-like"/>
    <property type="match status" value="1"/>
</dbReference>
<proteinExistence type="predicted"/>
<accession>A0A919U364</accession>
<dbReference type="InterPro" id="IPR023393">
    <property type="entry name" value="START-like_dom_sf"/>
</dbReference>
<name>A0A919U364_9CELL</name>
<dbReference type="Gene3D" id="3.30.530.20">
    <property type="match status" value="1"/>
</dbReference>
<dbReference type="RefSeq" id="WP_203758018.1">
    <property type="nucleotide sequence ID" value="NZ_BONK01000015.1"/>
</dbReference>
<sequence>MDSESWHLSVFIDRAASDVYAYVSDPANLPTWALGLGSSVVQEEDGRWFVATAEGRVGFTFVAPNELGVLDHVISLPDGTTVYVPLRVIADGADRCEIVFTLRRAPGMSDQELERDAGLVSTDLAVLKDVLEAGPAPA</sequence>
<dbReference type="AlphaFoldDB" id="A0A919U364"/>
<dbReference type="EMBL" id="BONK01000015">
    <property type="protein sequence ID" value="GIG23001.1"/>
    <property type="molecule type" value="Genomic_DNA"/>
</dbReference>
<dbReference type="InterPro" id="IPR019587">
    <property type="entry name" value="Polyketide_cyclase/dehydratase"/>
</dbReference>